<dbReference type="PROSITE" id="PS51068">
    <property type="entry name" value="FPG_CAT"/>
    <property type="match status" value="1"/>
</dbReference>
<evidence type="ECO:0000256" key="3">
    <source>
        <dbReference type="ARBA" id="ARBA00009409"/>
    </source>
</evidence>
<comment type="similarity">
    <text evidence="3">Belongs to the FPG family.</text>
</comment>
<evidence type="ECO:0000313" key="21">
    <source>
        <dbReference type="EMBL" id="AZN41967.1"/>
    </source>
</evidence>
<keyword evidence="15" id="KW-0511">Multifunctional enzyme</keyword>
<evidence type="ECO:0000256" key="16">
    <source>
        <dbReference type="ARBA" id="ARBA00023295"/>
    </source>
</evidence>
<evidence type="ECO:0000259" key="20">
    <source>
        <dbReference type="PROSITE" id="PS51068"/>
    </source>
</evidence>
<dbReference type="InterPro" id="IPR000214">
    <property type="entry name" value="Znf_DNA_glyclase/AP_lyase"/>
</dbReference>
<feature type="domain" description="Formamidopyrimidine-DNA glycosylase catalytic" evidence="20">
    <location>
        <begin position="2"/>
        <end position="102"/>
    </location>
</feature>
<comment type="catalytic activity">
    <reaction evidence="1">
        <text>Hydrolysis of DNA containing ring-opened 7-methylguanine residues, releasing 2,6-diamino-4-hydroxy-5-(N-methyl)formamidopyrimidine.</text>
        <dbReference type="EC" id="3.2.2.23"/>
    </reaction>
</comment>
<evidence type="ECO:0000256" key="4">
    <source>
        <dbReference type="ARBA" id="ARBA00012024"/>
    </source>
</evidence>
<dbReference type="Gene3D" id="3.20.190.10">
    <property type="entry name" value="MutM-like, N-terminal"/>
    <property type="match status" value="1"/>
</dbReference>
<evidence type="ECO:0000256" key="10">
    <source>
        <dbReference type="ARBA" id="ARBA00022801"/>
    </source>
</evidence>
<evidence type="ECO:0000256" key="1">
    <source>
        <dbReference type="ARBA" id="ARBA00001668"/>
    </source>
</evidence>
<dbReference type="SUPFAM" id="SSF46946">
    <property type="entry name" value="S13-like H2TH domain"/>
    <property type="match status" value="1"/>
</dbReference>
<evidence type="ECO:0000256" key="9">
    <source>
        <dbReference type="ARBA" id="ARBA00022771"/>
    </source>
</evidence>
<evidence type="ECO:0000256" key="13">
    <source>
        <dbReference type="ARBA" id="ARBA00023204"/>
    </source>
</evidence>
<dbReference type="GO" id="GO:0140078">
    <property type="term" value="F:class I DNA-(apurinic or apyrimidinic site) endonuclease activity"/>
    <property type="evidence" value="ECO:0007669"/>
    <property type="project" value="UniProtKB-EC"/>
</dbReference>
<evidence type="ECO:0000256" key="8">
    <source>
        <dbReference type="ARBA" id="ARBA00022763"/>
    </source>
</evidence>
<dbReference type="Pfam" id="PF06827">
    <property type="entry name" value="zf-FPG_IleRS"/>
    <property type="match status" value="1"/>
</dbReference>
<keyword evidence="9 18" id="KW-0863">Zinc-finger</keyword>
<keyword evidence="13" id="KW-0234">DNA repair</keyword>
<evidence type="ECO:0000259" key="19">
    <source>
        <dbReference type="PROSITE" id="PS51066"/>
    </source>
</evidence>
<sequence>MPEYPEMEHYRLMLAQRISGQPIVKVAVTREKSINVPVETFEAELVGRTVWFVERRGKMLLFHLDNGKRLLLHLMLGGLIRYESNIPNDDGTMPERSDRSVQVTIGFPLGDLCFSGLRLGYLHLLSVKEASAKLADLGPEPFDKWLTLPKFIERFKGKRGSLKTAFVEQRVIAGIGNCYADEIAFVAGVKPSARISEIESDTWERIYNAMHSTLERAVGYGGYMELPLTNNDTVTGGYNEHCFVYDRGGEPCLNCGTPITQEELNSRKVFYCSNCQKDR</sequence>
<proteinExistence type="inferred from homology"/>
<dbReference type="RefSeq" id="WP_126017673.1">
    <property type="nucleotide sequence ID" value="NZ_CP034437.1"/>
</dbReference>
<keyword evidence="12" id="KW-0238">DNA-binding</keyword>
<dbReference type="Gene3D" id="1.10.8.50">
    <property type="match status" value="1"/>
</dbReference>
<feature type="domain" description="FPG-type" evidence="19">
    <location>
        <begin position="243"/>
        <end position="277"/>
    </location>
</feature>
<evidence type="ECO:0000256" key="2">
    <source>
        <dbReference type="ARBA" id="ARBA00001947"/>
    </source>
</evidence>
<dbReference type="AlphaFoldDB" id="A0A3S9A889"/>
<evidence type="ECO:0000256" key="7">
    <source>
        <dbReference type="ARBA" id="ARBA00022723"/>
    </source>
</evidence>
<dbReference type="PANTHER" id="PTHR22993">
    <property type="entry name" value="FORMAMIDOPYRIMIDINE-DNA GLYCOSYLASE"/>
    <property type="match status" value="1"/>
</dbReference>
<dbReference type="SMART" id="SM01232">
    <property type="entry name" value="H2TH"/>
    <property type="match status" value="1"/>
</dbReference>
<keyword evidence="11" id="KW-0862">Zinc</keyword>
<evidence type="ECO:0000256" key="18">
    <source>
        <dbReference type="PROSITE-ProRule" id="PRU00391"/>
    </source>
</evidence>
<comment type="cofactor">
    <cofactor evidence="2">
        <name>Zn(2+)</name>
        <dbReference type="ChEBI" id="CHEBI:29105"/>
    </cofactor>
</comment>
<dbReference type="EC" id="4.2.99.18" evidence="5"/>
<dbReference type="KEGG" id="palb:EJC50_21500"/>
<dbReference type="OrthoDB" id="9800855at2"/>
<dbReference type="EMBL" id="CP034437">
    <property type="protein sequence ID" value="AZN41967.1"/>
    <property type="molecule type" value="Genomic_DNA"/>
</dbReference>
<dbReference type="Proteomes" id="UP000272528">
    <property type="component" value="Chromosome"/>
</dbReference>
<dbReference type="Pfam" id="PF01149">
    <property type="entry name" value="Fapy_DNA_glyco"/>
    <property type="match status" value="1"/>
</dbReference>
<reference evidence="22" key="1">
    <citation type="submission" date="2018-12" db="EMBL/GenBank/DDBJ databases">
        <title>Genome sequence of Peanibacillus sp.</title>
        <authorList>
            <person name="Subramani G."/>
            <person name="Srinivasan S."/>
            <person name="Kim M.K."/>
        </authorList>
    </citation>
    <scope>NUCLEOTIDE SEQUENCE [LARGE SCALE GENOMIC DNA]</scope>
    <source>
        <strain evidence="22">18JY67-1</strain>
    </source>
</reference>
<dbReference type="PANTHER" id="PTHR22993:SF9">
    <property type="entry name" value="FORMAMIDOPYRIMIDINE-DNA GLYCOSYLASE"/>
    <property type="match status" value="1"/>
</dbReference>
<dbReference type="InterPro" id="IPR035937">
    <property type="entry name" value="FPG_N"/>
</dbReference>
<accession>A0A3S9A889</accession>
<dbReference type="SMART" id="SM00898">
    <property type="entry name" value="Fapy_DNA_glyco"/>
    <property type="match status" value="1"/>
</dbReference>
<keyword evidence="10" id="KW-0378">Hydrolase</keyword>
<keyword evidence="7" id="KW-0479">Metal-binding</keyword>
<dbReference type="Pfam" id="PF06831">
    <property type="entry name" value="H2TH"/>
    <property type="match status" value="1"/>
</dbReference>
<organism evidence="21 22">
    <name type="scientific">Paenibacillus albus</name>
    <dbReference type="NCBI Taxonomy" id="2495582"/>
    <lineage>
        <taxon>Bacteria</taxon>
        <taxon>Bacillati</taxon>
        <taxon>Bacillota</taxon>
        <taxon>Bacilli</taxon>
        <taxon>Bacillales</taxon>
        <taxon>Paenibacillaceae</taxon>
        <taxon>Paenibacillus</taxon>
    </lineage>
</organism>
<evidence type="ECO:0000256" key="5">
    <source>
        <dbReference type="ARBA" id="ARBA00012720"/>
    </source>
</evidence>
<evidence type="ECO:0000256" key="6">
    <source>
        <dbReference type="ARBA" id="ARBA00016240"/>
    </source>
</evidence>
<dbReference type="GO" id="GO:0006284">
    <property type="term" value="P:base-excision repair"/>
    <property type="evidence" value="ECO:0007669"/>
    <property type="project" value="InterPro"/>
</dbReference>
<keyword evidence="14" id="KW-0456">Lyase</keyword>
<keyword evidence="22" id="KW-1185">Reference proteome</keyword>
<keyword evidence="8" id="KW-0227">DNA damage</keyword>
<dbReference type="InterPro" id="IPR015886">
    <property type="entry name" value="H2TH_FPG"/>
</dbReference>
<protein>
    <recommendedName>
        <fullName evidence="6">Formamidopyrimidine-DNA glycosylase</fullName>
        <ecNumber evidence="4">3.2.2.23</ecNumber>
        <ecNumber evidence="5">4.2.99.18</ecNumber>
    </recommendedName>
    <alternativeName>
        <fullName evidence="17">DNA-(apurinic or apyrimidinic site) lyase MutM</fullName>
    </alternativeName>
</protein>
<evidence type="ECO:0000313" key="22">
    <source>
        <dbReference type="Proteomes" id="UP000272528"/>
    </source>
</evidence>
<dbReference type="GO" id="GO:0008270">
    <property type="term" value="F:zinc ion binding"/>
    <property type="evidence" value="ECO:0007669"/>
    <property type="project" value="UniProtKB-KW"/>
</dbReference>
<evidence type="ECO:0000256" key="11">
    <source>
        <dbReference type="ARBA" id="ARBA00022833"/>
    </source>
</evidence>
<dbReference type="SUPFAM" id="SSF57716">
    <property type="entry name" value="Glucocorticoid receptor-like (DNA-binding domain)"/>
    <property type="match status" value="1"/>
</dbReference>
<dbReference type="EC" id="3.2.2.23" evidence="4"/>
<evidence type="ECO:0000256" key="17">
    <source>
        <dbReference type="ARBA" id="ARBA00030638"/>
    </source>
</evidence>
<dbReference type="SUPFAM" id="SSF81624">
    <property type="entry name" value="N-terminal domain of MutM-like DNA repair proteins"/>
    <property type="match status" value="1"/>
</dbReference>
<evidence type="ECO:0000256" key="12">
    <source>
        <dbReference type="ARBA" id="ARBA00023125"/>
    </source>
</evidence>
<keyword evidence="16" id="KW-0326">Glycosidase</keyword>
<dbReference type="GO" id="GO:0034039">
    <property type="term" value="F:8-oxo-7,8-dihydroguanine DNA N-glycosylase activity"/>
    <property type="evidence" value="ECO:0007669"/>
    <property type="project" value="TreeGrafter"/>
</dbReference>
<dbReference type="InterPro" id="IPR010979">
    <property type="entry name" value="Ribosomal_uS13-like_H2TH"/>
</dbReference>
<name>A0A3S9A889_9BACL</name>
<dbReference type="InterPro" id="IPR010663">
    <property type="entry name" value="Znf_FPG/IleRS"/>
</dbReference>
<dbReference type="InterPro" id="IPR012319">
    <property type="entry name" value="FPG_cat"/>
</dbReference>
<evidence type="ECO:0000256" key="14">
    <source>
        <dbReference type="ARBA" id="ARBA00023239"/>
    </source>
</evidence>
<dbReference type="PROSITE" id="PS51066">
    <property type="entry name" value="ZF_FPG_2"/>
    <property type="match status" value="1"/>
</dbReference>
<dbReference type="GO" id="GO:0003684">
    <property type="term" value="F:damaged DNA binding"/>
    <property type="evidence" value="ECO:0007669"/>
    <property type="project" value="InterPro"/>
</dbReference>
<gene>
    <name evidence="21" type="ORF">EJC50_21500</name>
</gene>
<evidence type="ECO:0000256" key="15">
    <source>
        <dbReference type="ARBA" id="ARBA00023268"/>
    </source>
</evidence>